<dbReference type="PANTHER" id="PTHR43434:SF1">
    <property type="entry name" value="PHOSPHOGLYCOLATE PHOSPHATASE"/>
    <property type="match status" value="1"/>
</dbReference>
<dbReference type="GO" id="GO:0006281">
    <property type="term" value="P:DNA repair"/>
    <property type="evidence" value="ECO:0007669"/>
    <property type="project" value="TreeGrafter"/>
</dbReference>
<dbReference type="InterPro" id="IPR023214">
    <property type="entry name" value="HAD_sf"/>
</dbReference>
<dbReference type="SFLD" id="SFLDG01129">
    <property type="entry name" value="C1.5:_HAD__Beta-PGM__Phosphata"/>
    <property type="match status" value="1"/>
</dbReference>
<dbReference type="AlphaFoldDB" id="A0A8J4EAW7"/>
<dbReference type="Proteomes" id="UP000635606">
    <property type="component" value="Unassembled WGS sequence"/>
</dbReference>
<dbReference type="Pfam" id="PF12710">
    <property type="entry name" value="HAD"/>
    <property type="match status" value="1"/>
</dbReference>
<dbReference type="InterPro" id="IPR036412">
    <property type="entry name" value="HAD-like_sf"/>
</dbReference>
<dbReference type="GO" id="GO:0008967">
    <property type="term" value="F:phosphoglycolate phosphatase activity"/>
    <property type="evidence" value="ECO:0007669"/>
    <property type="project" value="TreeGrafter"/>
</dbReference>
<dbReference type="Gene3D" id="1.10.150.240">
    <property type="entry name" value="Putative phosphatase, domain 2"/>
    <property type="match status" value="1"/>
</dbReference>
<dbReference type="SUPFAM" id="SSF56784">
    <property type="entry name" value="HAD-like"/>
    <property type="match status" value="1"/>
</dbReference>
<comment type="caution">
    <text evidence="1">The sequence shown here is derived from an EMBL/GenBank/DDBJ whole genome shotgun (WGS) entry which is preliminary data.</text>
</comment>
<organism evidence="1 2">
    <name type="scientific">Virgisporangium ochraceum</name>
    <dbReference type="NCBI Taxonomy" id="65505"/>
    <lineage>
        <taxon>Bacteria</taxon>
        <taxon>Bacillati</taxon>
        <taxon>Actinomycetota</taxon>
        <taxon>Actinomycetes</taxon>
        <taxon>Micromonosporales</taxon>
        <taxon>Micromonosporaceae</taxon>
        <taxon>Virgisporangium</taxon>
    </lineage>
</organism>
<name>A0A8J4EAW7_9ACTN</name>
<protein>
    <submittedName>
        <fullName evidence="1">Haloacid dehalogenase</fullName>
    </submittedName>
</protein>
<dbReference type="EMBL" id="BOPH01000034">
    <property type="protein sequence ID" value="GIJ67974.1"/>
    <property type="molecule type" value="Genomic_DNA"/>
</dbReference>
<accession>A0A8J4EAW7</accession>
<dbReference type="PROSITE" id="PS50890">
    <property type="entry name" value="PUA"/>
    <property type="match status" value="1"/>
</dbReference>
<keyword evidence="2" id="KW-1185">Reference proteome</keyword>
<dbReference type="InterPro" id="IPR050155">
    <property type="entry name" value="HAD-like_hydrolase_sf"/>
</dbReference>
<sequence>MASGNGDLTLVLWDIDHTLIETRGLGGEFYQRAFEKVTGRRMEQKADVTGQTEPAILAATLELHGLDDSSAYQEAYAESLADEYLKHSDELLARGRALPGAREILAALAERDDVVQTVLSGNLRAVSAIKLRTFDLDRYLDITIGAYGDDDRHRPRLVAVAQGRAAERHGAEFGRGNTVVVGDSTHDVATAVEGGASIVAVASGSSDEEALTQAGATIVLPDLADTERVLAAVIGGPRA</sequence>
<reference evidence="1" key="1">
    <citation type="submission" date="2021-01" db="EMBL/GenBank/DDBJ databases">
        <title>Whole genome shotgun sequence of Virgisporangium ochraceum NBRC 16418.</title>
        <authorList>
            <person name="Komaki H."/>
            <person name="Tamura T."/>
        </authorList>
    </citation>
    <scope>NUCLEOTIDE SEQUENCE</scope>
    <source>
        <strain evidence="1">NBRC 16418</strain>
    </source>
</reference>
<proteinExistence type="predicted"/>
<gene>
    <name evidence="1" type="ORF">Voc01_028910</name>
</gene>
<evidence type="ECO:0000313" key="1">
    <source>
        <dbReference type="EMBL" id="GIJ67974.1"/>
    </source>
</evidence>
<dbReference type="PANTHER" id="PTHR43434">
    <property type="entry name" value="PHOSPHOGLYCOLATE PHOSPHATASE"/>
    <property type="match status" value="1"/>
</dbReference>
<dbReference type="Gene3D" id="3.40.50.1000">
    <property type="entry name" value="HAD superfamily/HAD-like"/>
    <property type="match status" value="1"/>
</dbReference>
<dbReference type="SFLD" id="SFLDS00003">
    <property type="entry name" value="Haloacid_Dehalogenase"/>
    <property type="match status" value="1"/>
</dbReference>
<dbReference type="PROSITE" id="PS00678">
    <property type="entry name" value="WD_REPEATS_1"/>
    <property type="match status" value="1"/>
</dbReference>
<evidence type="ECO:0000313" key="2">
    <source>
        <dbReference type="Proteomes" id="UP000635606"/>
    </source>
</evidence>
<dbReference type="RefSeq" id="WP_203927926.1">
    <property type="nucleotide sequence ID" value="NZ_BOPH01000034.1"/>
</dbReference>
<dbReference type="InterPro" id="IPR019775">
    <property type="entry name" value="WD40_repeat_CS"/>
</dbReference>
<dbReference type="InterPro" id="IPR023198">
    <property type="entry name" value="PGP-like_dom2"/>
</dbReference>